<dbReference type="Proteomes" id="UP000238825">
    <property type="component" value="Chromosome"/>
</dbReference>
<reference evidence="2 4" key="2">
    <citation type="submission" date="2018-06" db="EMBL/GenBank/DDBJ databases">
        <authorList>
            <consortium name="Pathogen Informatics"/>
            <person name="Doyle S."/>
        </authorList>
    </citation>
    <scope>NUCLEOTIDE SEQUENCE [LARGE SCALE GENOMIC DNA]</scope>
    <source>
        <strain evidence="2 4">NCTC10338</strain>
    </source>
</reference>
<name>A0A2S0JX09_LYSSH</name>
<evidence type="ECO:0000313" key="1">
    <source>
        <dbReference type="EMBL" id="AVK95598.1"/>
    </source>
</evidence>
<dbReference type="Proteomes" id="UP000255295">
    <property type="component" value="Unassembled WGS sequence"/>
</dbReference>
<dbReference type="GeneID" id="48275463"/>
<dbReference type="AlphaFoldDB" id="A0A2S0JX09"/>
<dbReference type="InterPro" id="IPR006448">
    <property type="entry name" value="Phage_term_ssu_P27"/>
</dbReference>
<evidence type="ECO:0000313" key="3">
    <source>
        <dbReference type="Proteomes" id="UP000238825"/>
    </source>
</evidence>
<accession>A0A2S0JX09</accession>
<dbReference type="EMBL" id="UFSZ01000001">
    <property type="protein sequence ID" value="SUV18702.1"/>
    <property type="molecule type" value="Genomic_DNA"/>
</dbReference>
<gene>
    <name evidence="1" type="ORF">LS41612_04570</name>
    <name evidence="2" type="ORF">NCTC10338_03864</name>
</gene>
<evidence type="ECO:0000313" key="4">
    <source>
        <dbReference type="Proteomes" id="UP000255295"/>
    </source>
</evidence>
<evidence type="ECO:0000313" key="2">
    <source>
        <dbReference type="EMBL" id="SUV18702.1"/>
    </source>
</evidence>
<dbReference type="Pfam" id="PF05119">
    <property type="entry name" value="Terminase_4"/>
    <property type="match status" value="1"/>
</dbReference>
<organism evidence="1 3">
    <name type="scientific">Lysinibacillus sphaericus</name>
    <name type="common">Bacillus sphaericus</name>
    <dbReference type="NCBI Taxonomy" id="1421"/>
    <lineage>
        <taxon>Bacteria</taxon>
        <taxon>Bacillati</taxon>
        <taxon>Bacillota</taxon>
        <taxon>Bacilli</taxon>
        <taxon>Bacillales</taxon>
        <taxon>Bacillaceae</taxon>
        <taxon>Lysinibacillus</taxon>
    </lineage>
</organism>
<dbReference type="EMBL" id="CP019980">
    <property type="protein sequence ID" value="AVK95598.1"/>
    <property type="molecule type" value="Genomic_DNA"/>
</dbReference>
<reference evidence="1 3" key="1">
    <citation type="submission" date="2017-03" db="EMBL/GenBank/DDBJ databases">
        <title>The whole genome sequencing and assembly of Lysinibacillus sphaericus DSM 28T strain.</title>
        <authorList>
            <person name="Lee Y.-J."/>
            <person name="Yi H."/>
            <person name="Bahn Y.-S."/>
            <person name="Kim J.F."/>
            <person name="Lee D.-W."/>
        </authorList>
    </citation>
    <scope>NUCLEOTIDE SEQUENCE [LARGE SCALE GENOMIC DNA]</scope>
    <source>
        <strain evidence="1 3">DSM 28</strain>
    </source>
</reference>
<proteinExistence type="predicted"/>
<dbReference type="RefSeq" id="WP_024364764.1">
    <property type="nucleotide sequence ID" value="NZ_CP019980.1"/>
</dbReference>
<sequence length="153" mass="17343">MARPSKSVKTMSKNLTKEEIAIRTQTEEKLKGAADEILPPTHLNARQKKIFNFIVKELQASGILGNIDIYILSTCAVAIDRVQQIERIINRDIERLLDRNLLSAKDKYSKEFFRCCNELSLSPQSRAKLGNINFQVRVEEDDPLLKVLSGGKT</sequence>
<protein>
    <submittedName>
        <fullName evidence="1 2">Terminase</fullName>
    </submittedName>
</protein>